<reference evidence="1 2" key="1">
    <citation type="journal article" date="2011" name="Stand. Genomic Sci.">
        <title>Complete genome sequence of Mycobacterium sp. strain (Spyr1) and reclassification to Mycobacterium gilvum Spyr1.</title>
        <authorList>
            <person name="Kallimanis A."/>
            <person name="Karabika E."/>
            <person name="Mavromatis K."/>
            <person name="Lapidus A."/>
            <person name="Labutti K.M."/>
            <person name="Liolios K."/>
            <person name="Ivanova N."/>
            <person name="Goodwin L."/>
            <person name="Woyke T."/>
            <person name="Velentzas A.D."/>
            <person name="Perisynakis A."/>
            <person name="Ouzounis C.C."/>
            <person name="Kyrpides N.C."/>
            <person name="Koukkou A.I."/>
            <person name="Drainas C."/>
        </authorList>
    </citation>
    <scope>NUCLEOTIDE SEQUENCE [LARGE SCALE GENOMIC DNA]</scope>
    <source>
        <strain evidence="2">DSM 45189 / LMG 24558 / Spyr1</strain>
    </source>
</reference>
<organism evidence="1 2">
    <name type="scientific">Mycolicibacterium gilvum (strain DSM 45189 / LMG 24558 / Spyr1)</name>
    <name type="common">Mycobacterium gilvum</name>
    <dbReference type="NCBI Taxonomy" id="278137"/>
    <lineage>
        <taxon>Bacteria</taxon>
        <taxon>Bacillati</taxon>
        <taxon>Actinomycetota</taxon>
        <taxon>Actinomycetes</taxon>
        <taxon>Mycobacteriales</taxon>
        <taxon>Mycobacteriaceae</taxon>
        <taxon>Mycolicibacterium</taxon>
    </lineage>
</organism>
<gene>
    <name evidence="1" type="ordered locus">Mspyr1_03020</name>
</gene>
<dbReference type="Proteomes" id="UP000008916">
    <property type="component" value="Chromosome"/>
</dbReference>
<accession>E6TKR6</accession>
<keyword evidence="2" id="KW-1185">Reference proteome</keyword>
<dbReference type="KEGG" id="msp:Mspyr1_03020"/>
<proteinExistence type="predicted"/>
<sequence length="349" mass="36247">MSSATCDRCQDFFGDGSRRPSWTGGSGVPIFTEVLAQFVADRPALAAVDARLRAPLSVTVQGRAGVGCRTVAGALAAAGVRIARSSTAADVHVVAVAETLKPEDRHLVRADGPAVVVLTKADLAGRVHGGPLAHAERTATELTASTGVPVVPMVALLAGVEIDDDLFEALRTLTTAPADMTSVDAFVAGDHAVPASVRRALVARLDRFGIAHAVLAVADGASRAEVASSLHALSGADQVLDVLAGTAAEVGYRRVRSALDELTRLAVETGDDGLWSFLTGDALVIAAMAAAVDLMQAAGLRVDPRDDADAHLGRALRWRRYAHTPMNALHQQCAADIARGSLRLLGRSR</sequence>
<evidence type="ECO:0000313" key="2">
    <source>
        <dbReference type="Proteomes" id="UP000008916"/>
    </source>
</evidence>
<dbReference type="HOGENOM" id="CLU_064477_0_0_11"/>
<name>E6TKR6_MYCSR</name>
<protein>
    <submittedName>
        <fullName evidence="1">Uncharacterized protein</fullName>
    </submittedName>
</protein>
<evidence type="ECO:0000313" key="1">
    <source>
        <dbReference type="EMBL" id="ADT97016.1"/>
    </source>
</evidence>
<dbReference type="EMBL" id="CP002385">
    <property type="protein sequence ID" value="ADT97016.1"/>
    <property type="molecule type" value="Genomic_DNA"/>
</dbReference>
<dbReference type="AlphaFoldDB" id="E6TKR6"/>